<keyword evidence="1" id="KW-0732">Signal</keyword>
<reference evidence="2 3" key="1">
    <citation type="submission" date="2018-11" db="EMBL/GenBank/DDBJ databases">
        <title>Chryseotalea sanarue gen. nov., sp., nov., a member of the family Cytophagaceae, isolated from a brackish lake in Hamamatsu Japan.</title>
        <authorList>
            <person name="Maejima Y."/>
            <person name="Iino T."/>
            <person name="Muraguchi Y."/>
            <person name="Fukuda K."/>
            <person name="Ohkuma M."/>
            <person name="Moriuchi R."/>
            <person name="Dohra H."/>
            <person name="Kimbara K."/>
            <person name="Shintani M."/>
        </authorList>
    </citation>
    <scope>NUCLEOTIDE SEQUENCE [LARGE SCALE GENOMIC DNA]</scope>
    <source>
        <strain evidence="2 3">Ys</strain>
    </source>
</reference>
<sequence length="172" mass="19506">MKFKPFILLFTLSPLFSIAQGLAVSSDTAAITFPNKVEISINKQNKTGKTYYQLSQQSFKALILTTNYYVQREALLTTTQLTLLKNQQVADSTYTLLHQKFETEQERSKLFQQSYEELKTVSVTYDEQLRLCANDLEKMNGKLKRSQRIGIVKGVSISLGFVGLVWLASSAF</sequence>
<evidence type="ECO:0000313" key="2">
    <source>
        <dbReference type="EMBL" id="GCC50082.1"/>
    </source>
</evidence>
<gene>
    <name evidence="2" type="ORF">SanaruYs_02970</name>
</gene>
<organism evidence="2 3">
    <name type="scientific">Chryseotalea sanaruensis</name>
    <dbReference type="NCBI Taxonomy" id="2482724"/>
    <lineage>
        <taxon>Bacteria</taxon>
        <taxon>Pseudomonadati</taxon>
        <taxon>Bacteroidota</taxon>
        <taxon>Cytophagia</taxon>
        <taxon>Cytophagales</taxon>
        <taxon>Chryseotaleaceae</taxon>
        <taxon>Chryseotalea</taxon>
    </lineage>
</organism>
<dbReference type="Proteomes" id="UP000288227">
    <property type="component" value="Unassembled WGS sequence"/>
</dbReference>
<dbReference type="RefSeq" id="WP_127120737.1">
    <property type="nucleotide sequence ID" value="NZ_BHXQ01000001.1"/>
</dbReference>
<feature type="signal peptide" evidence="1">
    <location>
        <begin position="1"/>
        <end position="19"/>
    </location>
</feature>
<dbReference type="EMBL" id="BHXQ01000001">
    <property type="protein sequence ID" value="GCC50082.1"/>
    <property type="molecule type" value="Genomic_DNA"/>
</dbReference>
<comment type="caution">
    <text evidence="2">The sequence shown here is derived from an EMBL/GenBank/DDBJ whole genome shotgun (WGS) entry which is preliminary data.</text>
</comment>
<dbReference type="AlphaFoldDB" id="A0A401U5C7"/>
<protein>
    <submittedName>
        <fullName evidence="2">Uncharacterized protein</fullName>
    </submittedName>
</protein>
<proteinExistence type="predicted"/>
<evidence type="ECO:0000256" key="1">
    <source>
        <dbReference type="SAM" id="SignalP"/>
    </source>
</evidence>
<accession>A0A401U5C7</accession>
<keyword evidence="3" id="KW-1185">Reference proteome</keyword>
<feature type="chain" id="PRO_5019000056" evidence="1">
    <location>
        <begin position="20"/>
        <end position="172"/>
    </location>
</feature>
<name>A0A401U5C7_9BACT</name>
<evidence type="ECO:0000313" key="3">
    <source>
        <dbReference type="Proteomes" id="UP000288227"/>
    </source>
</evidence>